<dbReference type="OrthoDB" id="891726at2759"/>
<dbReference type="PANTHER" id="PTHR33321">
    <property type="match status" value="1"/>
</dbReference>
<evidence type="ECO:0000313" key="1">
    <source>
        <dbReference type="EMBL" id="PPQ75636.1"/>
    </source>
</evidence>
<reference evidence="1 2" key="1">
    <citation type="journal article" date="2018" name="Evol. Lett.">
        <title>Horizontal gene cluster transfer increased hallucinogenic mushroom diversity.</title>
        <authorList>
            <person name="Reynolds H.T."/>
            <person name="Vijayakumar V."/>
            <person name="Gluck-Thaler E."/>
            <person name="Korotkin H.B."/>
            <person name="Matheny P.B."/>
            <person name="Slot J.C."/>
        </authorList>
    </citation>
    <scope>NUCLEOTIDE SEQUENCE [LARGE SCALE GENOMIC DNA]</scope>
    <source>
        <strain evidence="1 2">2629</strain>
    </source>
</reference>
<dbReference type="AlphaFoldDB" id="A0A409WAU9"/>
<dbReference type="InParanoid" id="A0A409WAU9"/>
<organism evidence="1 2">
    <name type="scientific">Panaeolus cyanescens</name>
    <dbReference type="NCBI Taxonomy" id="181874"/>
    <lineage>
        <taxon>Eukaryota</taxon>
        <taxon>Fungi</taxon>
        <taxon>Dikarya</taxon>
        <taxon>Basidiomycota</taxon>
        <taxon>Agaricomycotina</taxon>
        <taxon>Agaricomycetes</taxon>
        <taxon>Agaricomycetidae</taxon>
        <taxon>Agaricales</taxon>
        <taxon>Agaricineae</taxon>
        <taxon>Galeropsidaceae</taxon>
        <taxon>Panaeolus</taxon>
    </lineage>
</organism>
<dbReference type="PANTHER" id="PTHR33321:SF12">
    <property type="entry name" value="PLANT BASIC SECRETORY PROTEIN (BSP) FAMILY PROTEIN"/>
    <property type="match status" value="1"/>
</dbReference>
<protein>
    <submittedName>
        <fullName evidence="1">Uncharacterized protein</fullName>
    </submittedName>
</protein>
<gene>
    <name evidence="1" type="ORF">CVT24_010524</name>
</gene>
<keyword evidence="2" id="KW-1185">Reference proteome</keyword>
<dbReference type="Pfam" id="PF04450">
    <property type="entry name" value="BSP"/>
    <property type="match status" value="6"/>
</dbReference>
<proteinExistence type="predicted"/>
<sequence length="1095" mass="123980">MAPTPIPPSWPIPKFNLRIEDLSHEGVSIFLNAVNPNVALQEAVVASFTWLYNSETIPTNVKQIVLVLRPMSGVAHTLGSKSHKEIHFSLDHIRNSQKRARDEIMGILVHEVVHCYQFDAKGTCPGGLIEGIADYVRLKDGRAPPHWTKKPGETWDAGYEKTAFFLAWIEDRYGDGTICELNALLNDKKYHRRIFKEVTGRPVRKLWALYCSTIADDPAPVPDVNPVLKQDSFKEIVLILQSGYGGFHSNPALDPPGCIQIWCQYQFITHIIQNRKNFVERLISQIARALQGVSVPNPLASGFADYVLLREGRILPLHPIQPSSHWLEGFATTANFLMFIESVQGTGVVPNLFQYFMENDWEFDSLHDTFSQLIGADVDDMWDAYQASLAQEASNILDDDDLEITHDEPMRDWCPSPDPTAPGQWPMPTFRVVVKDLNHPGAKAFFTDVDASTALSTAVISTFNRLYTFEDVPRCIVTVTLVLRSMEEIAYTMGNQKHKEIHLSLTHLEAKARRTRYEVLGILTEQLVRCYQYSSPDCPSGVVDGIAAFVRLREGLAPLNWDKYFDGSWEDAKEDVWAHFLDWMEWRFGDGTVRALNFRLKSGFSQELFRDLTGLHIDELWARYRNRQSADWGEDLFPLSHVRLQVDDISSENLDQILRFIKPGKSLRRACTAALRWLFTPHTLPHPMPIITLLLSHSGKYNNTFVERSAFFEDEDDATNKTVVFNMLWLHYLVDGGNYDEFIGVLVCEISRCLVSNYPSGLATGLADYVRLREGLAPVHWERRVDGSWSEGNDTTAYFLEFLEKSKGEGTVKSIIAGFTKNHMKNTLLDDVLGQIIGTNVFEAWDEYRDTLGDDTDSDEETETQSMHNAEHIDDIGDVTLVPSQGWPVPTFHLVIRDLNHKGAAIFQSTTDASLALRDAVMATFEHLYTPEIVPREVKQITLILESMDGVAYTVGGKGEKEIHFSMDYIASLHVALSGLTEGIADFVRLRAGFAPDHWILSASGSWDEGYDTTAYFLDWINTKYGEGTIRKLNSKLKSNSFSKYVFHELTGFSVENLWNQYGDERHVGDTRYEADDDLQYAPLTDVPVFGRSVE</sequence>
<name>A0A409WAU9_9AGAR</name>
<evidence type="ECO:0000313" key="2">
    <source>
        <dbReference type="Proteomes" id="UP000284842"/>
    </source>
</evidence>
<dbReference type="InterPro" id="IPR007541">
    <property type="entry name" value="Uncharacterised_BSP"/>
</dbReference>
<comment type="caution">
    <text evidence="1">The sequence shown here is derived from an EMBL/GenBank/DDBJ whole genome shotgun (WGS) entry which is preliminary data.</text>
</comment>
<dbReference type="STRING" id="181874.A0A409WAU9"/>
<dbReference type="EMBL" id="NHTK01005653">
    <property type="protein sequence ID" value="PPQ75636.1"/>
    <property type="molecule type" value="Genomic_DNA"/>
</dbReference>
<dbReference type="Proteomes" id="UP000284842">
    <property type="component" value="Unassembled WGS sequence"/>
</dbReference>
<accession>A0A409WAU9</accession>